<dbReference type="InterPro" id="IPR000055">
    <property type="entry name" value="Restrct_endonuc_typeI_TRD"/>
</dbReference>
<accession>A0AAU7VMT1</accession>
<feature type="coiled-coil region" evidence="4">
    <location>
        <begin position="350"/>
        <end position="377"/>
    </location>
</feature>
<dbReference type="PANTHER" id="PTHR30408">
    <property type="entry name" value="TYPE-1 RESTRICTION ENZYME ECOKI SPECIFICITY PROTEIN"/>
    <property type="match status" value="1"/>
</dbReference>
<dbReference type="RefSeq" id="WP_350343961.1">
    <property type="nucleotide sequence ID" value="NZ_CP158367.1"/>
</dbReference>
<dbReference type="SUPFAM" id="SSF116734">
    <property type="entry name" value="DNA methylase specificity domain"/>
    <property type="match status" value="2"/>
</dbReference>
<evidence type="ECO:0000256" key="1">
    <source>
        <dbReference type="ARBA" id="ARBA00010923"/>
    </source>
</evidence>
<keyword evidence="4" id="KW-0175">Coiled coil</keyword>
<feature type="domain" description="Type I restriction modification DNA specificity" evidence="5">
    <location>
        <begin position="199"/>
        <end position="369"/>
    </location>
</feature>
<keyword evidence="6" id="KW-0378">Hydrolase</keyword>
<dbReference type="GO" id="GO:0004519">
    <property type="term" value="F:endonuclease activity"/>
    <property type="evidence" value="ECO:0007669"/>
    <property type="project" value="UniProtKB-KW"/>
</dbReference>
<dbReference type="REBASE" id="839531">
    <property type="entry name" value="S2.PtaZ910TORF325P"/>
</dbReference>
<name>A0AAU7VMT1_9FIRM</name>
<reference evidence="6" key="1">
    <citation type="journal article" date="2013" name="Extremophiles">
        <title>Proteinivorax tanatarense gen. nov., sp. nov., an anaerobic, haloalkaliphilic, proteolytic bacterium isolated from a decaying algal bloom, and proposal of Proteinivoraceae fam. nov.</title>
        <authorList>
            <person name="Kevbrin V."/>
            <person name="Boltyanskaya Y."/>
            <person name="Zhilina T."/>
            <person name="Kolganova T."/>
            <person name="Lavrentjeva E."/>
            <person name="Kuznetsov B."/>
        </authorList>
    </citation>
    <scope>NUCLEOTIDE SEQUENCE</scope>
    <source>
        <strain evidence="6">Z-910T</strain>
    </source>
</reference>
<sequence length="387" mass="43971">MGNKRSNNWRVGRLQEIAYVVMGQSPPGSSYNTEGKGVGLINGPTEFTKKHPVVKQWTVEPKKYCENRDVLLCVRGSSTGRINISDSKYCIGRGVAAISARENMGVTDYIYYLIDHKVNNLLNCTTGSTFPNLSSAEIKGFEIKIPSLPEQQKIASILSTWDKAIQLKEKLIQQKKEQKKGLMQKLLTGEKRLPGFEGEWEEVKLGEVIKESKDKTLKHNQYPVLTSSRKGIYLQDKYFSKQVASRNNTGYKIIKEGEFTYRTMSDDGKFVFNRLADVPVGIVSPAYVVFRAVEMEPVFLEEFLNSHQFNRYIRANVQGGTRLSYKYKSLSETIVKIPSKDEQKAIADIILQSNKEIKLLQQELEQLKQQKKGLMQLLLTGKVRVKV</sequence>
<dbReference type="CDD" id="cd17496">
    <property type="entry name" value="RMtype1_S_BliBORF2384P-TRD1-CR1_like"/>
    <property type="match status" value="1"/>
</dbReference>
<dbReference type="InterPro" id="IPR044946">
    <property type="entry name" value="Restrct_endonuc_typeI_TRD_sf"/>
</dbReference>
<dbReference type="PANTHER" id="PTHR30408:SF12">
    <property type="entry name" value="TYPE I RESTRICTION ENZYME MJAVIII SPECIFICITY SUBUNIT"/>
    <property type="match status" value="1"/>
</dbReference>
<organism evidence="6">
    <name type="scientific">Proteinivorax tanatarense</name>
    <dbReference type="NCBI Taxonomy" id="1260629"/>
    <lineage>
        <taxon>Bacteria</taxon>
        <taxon>Bacillati</taxon>
        <taxon>Bacillota</taxon>
        <taxon>Clostridia</taxon>
        <taxon>Eubacteriales</taxon>
        <taxon>Proteinivoracaceae</taxon>
        <taxon>Proteinivorax</taxon>
    </lineage>
</organism>
<reference evidence="6" key="2">
    <citation type="submission" date="2024-06" db="EMBL/GenBank/DDBJ databases">
        <authorList>
            <person name="Petrova K.O."/>
            <person name="Toshchakov S.V."/>
            <person name="Boltjanskaja Y.V."/>
            <person name="Kevbrin V."/>
        </authorList>
    </citation>
    <scope>NUCLEOTIDE SEQUENCE</scope>
    <source>
        <strain evidence="6">Z-910T</strain>
    </source>
</reference>
<dbReference type="Gene3D" id="3.90.220.20">
    <property type="entry name" value="DNA methylase specificity domains"/>
    <property type="match status" value="2"/>
</dbReference>
<protein>
    <submittedName>
        <fullName evidence="6">Restriction endonuclease subunit S</fullName>
    </submittedName>
</protein>
<dbReference type="GO" id="GO:0003677">
    <property type="term" value="F:DNA binding"/>
    <property type="evidence" value="ECO:0007669"/>
    <property type="project" value="UniProtKB-KW"/>
</dbReference>
<evidence type="ECO:0000313" key="6">
    <source>
        <dbReference type="EMBL" id="XBX75216.1"/>
    </source>
</evidence>
<evidence type="ECO:0000256" key="2">
    <source>
        <dbReference type="ARBA" id="ARBA00022747"/>
    </source>
</evidence>
<keyword evidence="6" id="KW-0540">Nuclease</keyword>
<dbReference type="GO" id="GO:0009307">
    <property type="term" value="P:DNA restriction-modification system"/>
    <property type="evidence" value="ECO:0007669"/>
    <property type="project" value="UniProtKB-KW"/>
</dbReference>
<keyword evidence="3" id="KW-0238">DNA-binding</keyword>
<dbReference type="Gene3D" id="1.10.287.1120">
    <property type="entry name" value="Bipartite methylase S protein"/>
    <property type="match status" value="1"/>
</dbReference>
<keyword evidence="6" id="KW-0255">Endonuclease</keyword>
<gene>
    <name evidence="6" type="ORF">PRVXT_000326</name>
</gene>
<feature type="domain" description="Type I restriction modification DNA specificity" evidence="5">
    <location>
        <begin position="8"/>
        <end position="174"/>
    </location>
</feature>
<evidence type="ECO:0000256" key="3">
    <source>
        <dbReference type="ARBA" id="ARBA00023125"/>
    </source>
</evidence>
<dbReference type="EMBL" id="CP158367">
    <property type="protein sequence ID" value="XBX75216.1"/>
    <property type="molecule type" value="Genomic_DNA"/>
</dbReference>
<comment type="similarity">
    <text evidence="1">Belongs to the type-I restriction system S methylase family.</text>
</comment>
<keyword evidence="2" id="KW-0680">Restriction system</keyword>
<evidence type="ECO:0000259" key="5">
    <source>
        <dbReference type="Pfam" id="PF01420"/>
    </source>
</evidence>
<dbReference type="AlphaFoldDB" id="A0AAU7VMT1"/>
<proteinExistence type="inferred from homology"/>
<dbReference type="Pfam" id="PF01420">
    <property type="entry name" value="Methylase_S"/>
    <property type="match status" value="2"/>
</dbReference>
<evidence type="ECO:0000256" key="4">
    <source>
        <dbReference type="SAM" id="Coils"/>
    </source>
</evidence>
<dbReference type="InterPro" id="IPR052021">
    <property type="entry name" value="Type-I_RS_S_subunit"/>
</dbReference>